<evidence type="ECO:0000313" key="9">
    <source>
        <dbReference type="Proteomes" id="UP000694566"/>
    </source>
</evidence>
<dbReference type="InterPro" id="IPR050159">
    <property type="entry name" value="Kazal-type_SerProtInhib"/>
</dbReference>
<dbReference type="InterPro" id="IPR002350">
    <property type="entry name" value="Kazal_dom"/>
</dbReference>
<protein>
    <submittedName>
        <fullName evidence="6">Serine peptidase inhibitor Kazal type 6</fullName>
    </submittedName>
</protein>
<dbReference type="GeneTree" id="ENSGT00530000064225"/>
<sequence>MKTSGVFLLLFLALFCFFSGVFSQGAQDKRGCNTRSEGWMPRKGGLRRRLFQVDCDEFKDPKVYCTRESNPHCGSDGQTYGNKCAFCKAVVKSGGKINLKHRGKC</sequence>
<evidence type="ECO:0000256" key="3">
    <source>
        <dbReference type="ARBA" id="ARBA00023157"/>
    </source>
</evidence>
<dbReference type="GeneID" id="102175572"/>
<keyword evidence="8" id="KW-1185">Reference proteome</keyword>
<evidence type="ECO:0000256" key="4">
    <source>
        <dbReference type="SAM" id="SignalP"/>
    </source>
</evidence>
<dbReference type="RefSeq" id="XP_005683184.1">
    <property type="nucleotide sequence ID" value="XM_005683127.3"/>
</dbReference>
<keyword evidence="2" id="KW-0964">Secreted</keyword>
<reference evidence="6 8" key="1">
    <citation type="submission" date="2016-04" db="EMBL/GenBank/DDBJ databases">
        <title>Polished mammalian reference genomes with single-molecule sequencing and chromosome conformation capture applied to the Capra hircus genome.</title>
        <authorList>
            <person name="Bickhart D.M."/>
            <person name="Koren S."/>
            <person name="Rosen B."/>
            <person name="Hastie A."/>
            <person name="Liachko I."/>
            <person name="Sullivan S.T."/>
            <person name="Burton J."/>
            <person name="Sayre B.L."/>
            <person name="Huson H.J."/>
            <person name="Lee J."/>
            <person name="Lam E."/>
            <person name="Kelley C.M."/>
            <person name="Hutchison J.L."/>
            <person name="Zhou Y."/>
            <person name="Sun J."/>
            <person name="Crisa A."/>
            <person name="Schwartz J.C."/>
            <person name="Hammond J.A."/>
            <person name="Schroeder S.G."/>
            <person name="Liu G.E."/>
            <person name="Dunham M."/>
            <person name="Shendure J."/>
            <person name="Sonstegard T.S."/>
            <person name="Phillippy A.M."/>
            <person name="Van Tassell C.P."/>
            <person name="Smith T.P."/>
        </authorList>
    </citation>
    <scope>NUCLEOTIDE SEQUENCE [LARGE SCALE GENOMIC DNA]</scope>
</reference>
<dbReference type="FunFam" id="3.30.60.30:FF:000037">
    <property type="entry name" value="Ovomucoid"/>
    <property type="match status" value="1"/>
</dbReference>
<feature type="signal peptide" evidence="4">
    <location>
        <begin position="1"/>
        <end position="23"/>
    </location>
</feature>
<evidence type="ECO:0000313" key="7">
    <source>
        <dbReference type="Ensembl" id="ENSCHIP00010003957.1"/>
    </source>
</evidence>
<dbReference type="SUPFAM" id="SSF100895">
    <property type="entry name" value="Kazal-type serine protease inhibitors"/>
    <property type="match status" value="1"/>
</dbReference>
<feature type="chain" id="PRO_5044604292" evidence="4">
    <location>
        <begin position="24"/>
        <end position="105"/>
    </location>
</feature>
<dbReference type="GO" id="GO:0005576">
    <property type="term" value="C:extracellular region"/>
    <property type="evidence" value="ECO:0007669"/>
    <property type="project" value="UniProtKB-SubCell"/>
</dbReference>
<dbReference type="PANTHER" id="PTHR47499:SF6">
    <property type="entry name" value="SERINE PROTEASE INHIBITOR KAZAL-TYPE 6"/>
    <property type="match status" value="1"/>
</dbReference>
<dbReference type="AlphaFoldDB" id="A0A452FC23"/>
<dbReference type="Ensembl" id="ENSCHIT00010005473.1">
    <property type="protein sequence ID" value="ENSCHIP00010003957.1"/>
    <property type="gene ID" value="ENSCHIG00010002825.1"/>
</dbReference>
<dbReference type="SMART" id="SM00280">
    <property type="entry name" value="KAZAL"/>
    <property type="match status" value="1"/>
</dbReference>
<reference evidence="6" key="3">
    <citation type="submission" date="2025-05" db="UniProtKB">
        <authorList>
            <consortium name="Ensembl"/>
        </authorList>
    </citation>
    <scope>IDENTIFICATION</scope>
</reference>
<dbReference type="PROSITE" id="PS00282">
    <property type="entry name" value="KAZAL_1"/>
    <property type="match status" value="1"/>
</dbReference>
<proteinExistence type="predicted"/>
<reference evidence="7 9" key="2">
    <citation type="submission" date="2019-03" db="EMBL/GenBank/DDBJ databases">
        <title>Genome sequencing and reference-guided assembly of Black Bengal Goat (Capra hircus).</title>
        <authorList>
            <person name="Siddiki A.Z."/>
            <person name="Baten A."/>
            <person name="Billah M."/>
            <person name="Alam M.A.U."/>
            <person name="Shawrob K.S.M."/>
            <person name="Saha S."/>
            <person name="Chowdhury M."/>
            <person name="Rahman A.H."/>
            <person name="Stear M."/>
            <person name="Miah G."/>
            <person name="Das G.B."/>
            <person name="Hossain M.M."/>
            <person name="Kumkum M."/>
            <person name="Islam M.S."/>
            <person name="Mollah A.M."/>
            <person name="Ahsan A."/>
            <person name="Tusar F."/>
            <person name="Khan M.K.I."/>
        </authorList>
    </citation>
    <scope>NUCLEOTIDE SEQUENCE [LARGE SCALE GENOMIC DNA]</scope>
</reference>
<comment type="subcellular location">
    <subcellularLocation>
        <location evidence="1">Secreted</location>
    </subcellularLocation>
</comment>
<dbReference type="KEGG" id="chx:102175572"/>
<evidence type="ECO:0000259" key="5">
    <source>
        <dbReference type="PROSITE" id="PS51465"/>
    </source>
</evidence>
<dbReference type="STRING" id="9925.ENSCHIP00000021801"/>
<evidence type="ECO:0000313" key="6">
    <source>
        <dbReference type="Ensembl" id="ENSCHIP00000021801.1"/>
    </source>
</evidence>
<dbReference type="EMBL" id="LWLT01000008">
    <property type="status" value="NOT_ANNOTATED_CDS"/>
    <property type="molecule type" value="Genomic_DNA"/>
</dbReference>
<dbReference type="Gene3D" id="3.30.60.30">
    <property type="match status" value="1"/>
</dbReference>
<dbReference type="OrthoDB" id="126772at2759"/>
<keyword evidence="4" id="KW-0732">Signal</keyword>
<dbReference type="Ensembl" id="ENSCHIT00000029655.1">
    <property type="protein sequence ID" value="ENSCHIP00000021801.1"/>
    <property type="gene ID" value="ENSCHIG00000020018.1"/>
</dbReference>
<dbReference type="Bgee" id="ENSCHIG00000020018">
    <property type="expression patterns" value="Expressed in skin of neck"/>
</dbReference>
<dbReference type="CDD" id="cd00104">
    <property type="entry name" value="KAZAL_FS"/>
    <property type="match status" value="1"/>
</dbReference>
<name>A0A452FC23_CAPHI</name>
<dbReference type="Proteomes" id="UP000291000">
    <property type="component" value="Chromosome 7"/>
</dbReference>
<evidence type="ECO:0000313" key="8">
    <source>
        <dbReference type="Proteomes" id="UP000291000"/>
    </source>
</evidence>
<feature type="domain" description="Kazal-like" evidence="5">
    <location>
        <begin position="49"/>
        <end position="105"/>
    </location>
</feature>
<organism evidence="6 8">
    <name type="scientific">Capra hircus</name>
    <name type="common">Goat</name>
    <dbReference type="NCBI Taxonomy" id="9925"/>
    <lineage>
        <taxon>Eukaryota</taxon>
        <taxon>Metazoa</taxon>
        <taxon>Chordata</taxon>
        <taxon>Craniata</taxon>
        <taxon>Vertebrata</taxon>
        <taxon>Euteleostomi</taxon>
        <taxon>Mammalia</taxon>
        <taxon>Eutheria</taxon>
        <taxon>Laurasiatheria</taxon>
        <taxon>Artiodactyla</taxon>
        <taxon>Ruminantia</taxon>
        <taxon>Pecora</taxon>
        <taxon>Bovidae</taxon>
        <taxon>Caprinae</taxon>
        <taxon>Capra</taxon>
    </lineage>
</organism>
<dbReference type="PANTHER" id="PTHR47499">
    <property type="entry name" value="SERINE PROTEASE INHIBITOR KAZAL-TYPE 7 SPINK7"/>
    <property type="match status" value="1"/>
</dbReference>
<dbReference type="PROSITE" id="PS51465">
    <property type="entry name" value="KAZAL_2"/>
    <property type="match status" value="1"/>
</dbReference>
<accession>A0A452FC23</accession>
<dbReference type="Pfam" id="PF00050">
    <property type="entry name" value="Kazal_1"/>
    <property type="match status" value="1"/>
</dbReference>
<gene>
    <name evidence="6" type="primary">SPINK6</name>
    <name evidence="7" type="synonym">LOC102175572</name>
</gene>
<evidence type="ECO:0000256" key="1">
    <source>
        <dbReference type="ARBA" id="ARBA00004613"/>
    </source>
</evidence>
<dbReference type="InterPro" id="IPR036058">
    <property type="entry name" value="Kazal_dom_sf"/>
</dbReference>
<evidence type="ECO:0000256" key="2">
    <source>
        <dbReference type="ARBA" id="ARBA00022525"/>
    </source>
</evidence>
<keyword evidence="3" id="KW-1015">Disulfide bond</keyword>